<organism evidence="9 10">
    <name type="scientific">Sediminivirga luteola</name>
    <dbReference type="NCBI Taxonomy" id="1774748"/>
    <lineage>
        <taxon>Bacteria</taxon>
        <taxon>Bacillati</taxon>
        <taxon>Actinomycetota</taxon>
        <taxon>Actinomycetes</taxon>
        <taxon>Micrococcales</taxon>
        <taxon>Brevibacteriaceae</taxon>
        <taxon>Sediminivirga</taxon>
    </lineage>
</organism>
<gene>
    <name evidence="9" type="primary">hemH</name>
    <name evidence="7" type="synonym">cpfC</name>
    <name evidence="9" type="ORF">GCM10011333_10170</name>
</gene>
<comment type="caution">
    <text evidence="7">Lacks conserved residue(s) required for the propagation of feature annotation.</text>
</comment>
<dbReference type="HAMAP" id="MF_00323">
    <property type="entry name" value="Ferrochelatase"/>
    <property type="match status" value="1"/>
</dbReference>
<dbReference type="InterPro" id="IPR033644">
    <property type="entry name" value="Ferrochelatase_C"/>
</dbReference>
<dbReference type="AlphaFoldDB" id="A0A8J2TWN0"/>
<dbReference type="GO" id="GO:0004325">
    <property type="term" value="F:ferrochelatase activity"/>
    <property type="evidence" value="ECO:0007669"/>
    <property type="project" value="UniProtKB-UniRule"/>
</dbReference>
<dbReference type="InterPro" id="IPR033659">
    <property type="entry name" value="Ferrochelatase_N"/>
</dbReference>
<evidence type="ECO:0000256" key="5">
    <source>
        <dbReference type="ARBA" id="ARBA00023244"/>
    </source>
</evidence>
<dbReference type="CDD" id="cd00419">
    <property type="entry name" value="Ferrochelatase_C"/>
    <property type="match status" value="1"/>
</dbReference>
<comment type="pathway">
    <text evidence="1 7 8">Porphyrin-containing compound metabolism; protoheme biosynthesis.</text>
</comment>
<dbReference type="GO" id="GO:0046872">
    <property type="term" value="F:metal ion binding"/>
    <property type="evidence" value="ECO:0007669"/>
    <property type="project" value="UniProtKB-UniRule"/>
</dbReference>
<feature type="binding site" evidence="7">
    <location>
        <position position="75"/>
    </location>
    <ligand>
        <name>Fe-coproporphyrin III</name>
        <dbReference type="ChEBI" id="CHEBI:68438"/>
    </ligand>
</feature>
<evidence type="ECO:0000256" key="7">
    <source>
        <dbReference type="HAMAP-Rule" id="MF_00323"/>
    </source>
</evidence>
<dbReference type="Pfam" id="PF00762">
    <property type="entry name" value="Ferrochelatase"/>
    <property type="match status" value="1"/>
</dbReference>
<keyword evidence="3 7" id="KW-0350">Heme biosynthesis</keyword>
<dbReference type="EC" id="4.99.1.9" evidence="7"/>
<keyword evidence="4 7" id="KW-0456">Lyase</keyword>
<dbReference type="PROSITE" id="PS00534">
    <property type="entry name" value="FERROCHELATASE"/>
    <property type="match status" value="1"/>
</dbReference>
<evidence type="ECO:0000256" key="1">
    <source>
        <dbReference type="ARBA" id="ARBA00004744"/>
    </source>
</evidence>
<evidence type="ECO:0000256" key="4">
    <source>
        <dbReference type="ARBA" id="ARBA00023239"/>
    </source>
</evidence>
<dbReference type="GO" id="GO:0005737">
    <property type="term" value="C:cytoplasm"/>
    <property type="evidence" value="ECO:0007669"/>
    <property type="project" value="UniProtKB-SubCell"/>
</dbReference>
<evidence type="ECO:0000256" key="2">
    <source>
        <dbReference type="ARBA" id="ARBA00023004"/>
    </source>
</evidence>
<accession>A0A8J2TWN0</accession>
<reference evidence="9" key="2">
    <citation type="submission" date="2020-09" db="EMBL/GenBank/DDBJ databases">
        <authorList>
            <person name="Sun Q."/>
            <person name="Zhou Y."/>
        </authorList>
    </citation>
    <scope>NUCLEOTIDE SEQUENCE</scope>
    <source>
        <strain evidence="9">CGMCC 1.12785</strain>
    </source>
</reference>
<keyword evidence="5 7" id="KW-0627">Porphyrin biosynthesis</keyword>
<dbReference type="RefSeq" id="WP_188549861.1">
    <property type="nucleotide sequence ID" value="NZ_BMFY01000004.1"/>
</dbReference>
<sequence>MSSQLVPHATPAASTGLPHVLVPGRYDAVLLAGFGGPEGQDDVLPFLRRVTRGRNIPDERLEEVAQHYRRFDGVSPINAQNRALRAALQDELHSRGLSLPVYWGNRNWKPFLTDALTQAADDGHTNLLAFATSAYSSYSGCRQYREDLAEALEQADLAGRVQVDKIRQFFDLPGFVTTFAEGLRETLQELRTSGVPASAVRVLFSTHSIPLQHAENSGPPDAGSGPGGAYVAQHRAVAARIMDDLGELTQPVTWELVYQSRSGPPPQPWLEPDICDRIAELPGEGAEALVIVPLGFVSDHMEVLWDLDNEALAAAGAAGLRAVRVPTPGTHPAFVAGIADLIEERLHGEDPGRRGSLTPLGPWYDVCRPGCCLKASAPVRPAVAGLAP</sequence>
<keyword evidence="10" id="KW-1185">Reference proteome</keyword>
<dbReference type="EMBL" id="BMFY01000004">
    <property type="protein sequence ID" value="GGA09387.1"/>
    <property type="molecule type" value="Genomic_DNA"/>
</dbReference>
<feature type="binding site" evidence="7">
    <location>
        <position position="144"/>
    </location>
    <ligand>
        <name>Fe-coproporphyrin III</name>
        <dbReference type="ChEBI" id="CHEBI:68438"/>
    </ligand>
</feature>
<feature type="binding site" evidence="7">
    <location>
        <position position="207"/>
    </location>
    <ligand>
        <name>Fe(2+)</name>
        <dbReference type="ChEBI" id="CHEBI:29033"/>
    </ligand>
</feature>
<dbReference type="PANTHER" id="PTHR11108">
    <property type="entry name" value="FERROCHELATASE"/>
    <property type="match status" value="1"/>
</dbReference>
<dbReference type="NCBIfam" id="NF000689">
    <property type="entry name" value="PRK00035.2-1"/>
    <property type="match status" value="1"/>
</dbReference>
<dbReference type="SUPFAM" id="SSF53800">
    <property type="entry name" value="Chelatase"/>
    <property type="match status" value="1"/>
</dbReference>
<keyword evidence="7" id="KW-0479">Metal-binding</keyword>
<dbReference type="Gene3D" id="3.40.50.1400">
    <property type="match status" value="2"/>
</dbReference>
<reference evidence="9" key="1">
    <citation type="journal article" date="2014" name="Int. J. Syst. Evol. Microbiol.">
        <title>Complete genome sequence of Corynebacterium casei LMG S-19264T (=DSM 44701T), isolated from a smear-ripened cheese.</title>
        <authorList>
            <consortium name="US DOE Joint Genome Institute (JGI-PGF)"/>
            <person name="Walter F."/>
            <person name="Albersmeier A."/>
            <person name="Kalinowski J."/>
            <person name="Ruckert C."/>
        </authorList>
    </citation>
    <scope>NUCLEOTIDE SEQUENCE</scope>
    <source>
        <strain evidence="9">CGMCC 1.12785</strain>
    </source>
</reference>
<evidence type="ECO:0000313" key="10">
    <source>
        <dbReference type="Proteomes" id="UP000616114"/>
    </source>
</evidence>
<keyword evidence="7 8" id="KW-0963">Cytoplasm</keyword>
<dbReference type="Proteomes" id="UP000616114">
    <property type="component" value="Unassembled WGS sequence"/>
</dbReference>
<evidence type="ECO:0000256" key="6">
    <source>
        <dbReference type="ARBA" id="ARBA00024536"/>
    </source>
</evidence>
<evidence type="ECO:0000313" key="9">
    <source>
        <dbReference type="EMBL" id="GGA09387.1"/>
    </source>
</evidence>
<dbReference type="CDD" id="cd03411">
    <property type="entry name" value="Ferrochelatase_N"/>
    <property type="match status" value="1"/>
</dbReference>
<keyword evidence="2 7" id="KW-0408">Iron</keyword>
<feature type="binding site" evidence="7">
    <location>
        <position position="302"/>
    </location>
    <ligand>
        <name>Fe(2+)</name>
        <dbReference type="ChEBI" id="CHEBI:29033"/>
    </ligand>
</feature>
<evidence type="ECO:0000256" key="8">
    <source>
        <dbReference type="RuleBase" id="RU000607"/>
    </source>
</evidence>
<dbReference type="GO" id="GO:0006783">
    <property type="term" value="P:heme biosynthetic process"/>
    <property type="evidence" value="ECO:0007669"/>
    <property type="project" value="UniProtKB-UniRule"/>
</dbReference>
<dbReference type="InterPro" id="IPR019772">
    <property type="entry name" value="Ferrochelatase_AS"/>
</dbReference>
<protein>
    <recommendedName>
        <fullName evidence="7">Coproporphyrin III ferrochelatase</fullName>
        <ecNumber evidence="7">4.99.1.9</ecNumber>
    </recommendedName>
</protein>
<comment type="catalytic activity">
    <reaction evidence="6">
        <text>Fe-coproporphyrin III + 2 H(+) = coproporphyrin III + Fe(2+)</text>
        <dbReference type="Rhea" id="RHEA:49572"/>
        <dbReference type="ChEBI" id="CHEBI:15378"/>
        <dbReference type="ChEBI" id="CHEBI:29033"/>
        <dbReference type="ChEBI" id="CHEBI:68438"/>
        <dbReference type="ChEBI" id="CHEBI:131725"/>
        <dbReference type="EC" id="4.99.1.9"/>
    </reaction>
    <physiologicalReaction direction="right-to-left" evidence="6">
        <dbReference type="Rhea" id="RHEA:49574"/>
    </physiologicalReaction>
</comment>
<dbReference type="UniPathway" id="UPA00252"/>
<comment type="subcellular location">
    <subcellularLocation>
        <location evidence="7 8">Cytoplasm</location>
    </subcellularLocation>
</comment>
<comment type="caution">
    <text evidence="9">The sequence shown here is derived from an EMBL/GenBank/DDBJ whole genome shotgun (WGS) entry which is preliminary data.</text>
</comment>
<dbReference type="InterPro" id="IPR001015">
    <property type="entry name" value="Ferrochelatase"/>
</dbReference>
<dbReference type="PANTHER" id="PTHR11108:SF1">
    <property type="entry name" value="FERROCHELATASE, MITOCHONDRIAL"/>
    <property type="match status" value="1"/>
</dbReference>
<name>A0A8J2TWN0_9MICO</name>
<comment type="similarity">
    <text evidence="7 8">Belongs to the ferrochelatase family.</text>
</comment>
<dbReference type="NCBIfam" id="TIGR00109">
    <property type="entry name" value="hemH"/>
    <property type="match status" value="1"/>
</dbReference>
<proteinExistence type="inferred from homology"/>
<evidence type="ECO:0000256" key="3">
    <source>
        <dbReference type="ARBA" id="ARBA00023133"/>
    </source>
</evidence>
<comment type="function">
    <text evidence="7 8">Involved in coproporphyrin-dependent heme b biosynthesis. Catalyzes the insertion of ferrous iron into coproporphyrin III to form Fe-coproporphyrin III.</text>
</comment>